<dbReference type="Gene3D" id="3.30.9.10">
    <property type="entry name" value="D-Amino Acid Oxidase, subunit A, domain 2"/>
    <property type="match status" value="1"/>
</dbReference>
<dbReference type="EMBL" id="FWXB01000017">
    <property type="protein sequence ID" value="SMC13875.1"/>
    <property type="molecule type" value="Genomic_DNA"/>
</dbReference>
<accession>A0A1X7BWJ5</accession>
<dbReference type="PANTHER" id="PTHR13847">
    <property type="entry name" value="SARCOSINE DEHYDROGENASE-RELATED"/>
    <property type="match status" value="1"/>
</dbReference>
<gene>
    <name evidence="3" type="primary">puuB_7</name>
    <name evidence="3" type="ORF">ROA7745_03737</name>
</gene>
<dbReference type="InterPro" id="IPR036188">
    <property type="entry name" value="FAD/NAD-bd_sf"/>
</dbReference>
<dbReference type="RefSeq" id="WP_085801798.1">
    <property type="nucleotide sequence ID" value="NZ_FWXB01000017.1"/>
</dbReference>
<dbReference type="EC" id="1.4.3.-" evidence="3"/>
<dbReference type="Proteomes" id="UP000193224">
    <property type="component" value="Unassembled WGS sequence"/>
</dbReference>
<dbReference type="OrthoDB" id="311718at2"/>
<dbReference type="Pfam" id="PF01266">
    <property type="entry name" value="DAO"/>
    <property type="match status" value="1"/>
</dbReference>
<dbReference type="GO" id="GO:0016491">
    <property type="term" value="F:oxidoreductase activity"/>
    <property type="evidence" value="ECO:0007669"/>
    <property type="project" value="UniProtKB-KW"/>
</dbReference>
<dbReference type="SUPFAM" id="SSF51905">
    <property type="entry name" value="FAD/NAD(P)-binding domain"/>
    <property type="match status" value="1"/>
</dbReference>
<keyword evidence="1 3" id="KW-0560">Oxidoreductase</keyword>
<feature type="domain" description="FAD dependent oxidoreductase" evidence="2">
    <location>
        <begin position="36"/>
        <end position="395"/>
    </location>
</feature>
<evidence type="ECO:0000313" key="4">
    <source>
        <dbReference type="Proteomes" id="UP000193224"/>
    </source>
</evidence>
<dbReference type="PANTHER" id="PTHR13847:SF281">
    <property type="entry name" value="FAD DEPENDENT OXIDOREDUCTASE DOMAIN-CONTAINING PROTEIN"/>
    <property type="match status" value="1"/>
</dbReference>
<evidence type="ECO:0000313" key="3">
    <source>
        <dbReference type="EMBL" id="SMC13875.1"/>
    </source>
</evidence>
<dbReference type="AlphaFoldDB" id="A0A1X7BWJ5"/>
<organism evidence="3 4">
    <name type="scientific">Roseovarius aestuarii</name>
    <dbReference type="NCBI Taxonomy" id="475083"/>
    <lineage>
        <taxon>Bacteria</taxon>
        <taxon>Pseudomonadati</taxon>
        <taxon>Pseudomonadota</taxon>
        <taxon>Alphaproteobacteria</taxon>
        <taxon>Rhodobacterales</taxon>
        <taxon>Roseobacteraceae</taxon>
        <taxon>Roseovarius</taxon>
    </lineage>
</organism>
<evidence type="ECO:0000259" key="2">
    <source>
        <dbReference type="Pfam" id="PF01266"/>
    </source>
</evidence>
<protein>
    <submittedName>
        <fullName evidence="3">Gamma-glutamylputrescine oxidoreductase</fullName>
        <ecNumber evidence="3">1.4.3.-</ecNumber>
    </submittedName>
</protein>
<dbReference type="Gene3D" id="3.50.50.60">
    <property type="entry name" value="FAD/NAD(P)-binding domain"/>
    <property type="match status" value="1"/>
</dbReference>
<name>A0A1X7BWJ5_9RHOB</name>
<sequence>MTPPTPYAKANTTPYWFTTVPDSEPCPALAGDTNCDLAIIGGGFTGLWSALHARRRHPDANIMLFESKRCGQEASGRNGGFCAPSISHGVSNALTRWPDEAETLIRLGRENLDAFANDLEIYCIDADFERAGKLNLAATPWQVHDLKNMAANYERFGIDCRLMAGDALREKFDSPVYSAGLFEPNYALVNPSKLAAGLRKSCLAQGIRIFEDTPVKRASHERNALRLETPNAVVTAKHAILATNAAVPILRKLRQAILPIFDYSLVTEPLSDAQLAGIGWTGRHGAADTGNQFHYLRKTVDNRILWAGFDAIYHYGSRRDAELMQREETFALLAEQFATVFPTLADVKFDYKWGGIIDTSARTTFFVGTECAGKLAYAMGFTGQGVSASRFAALTMLDLLQGDRTERTSLKMLNSAPVRFPPEPFRSLAIRLAQKGLAHEDKTGHRPLFLRALDRFGVGFDS</sequence>
<keyword evidence="4" id="KW-1185">Reference proteome</keyword>
<reference evidence="3 4" key="1">
    <citation type="submission" date="2017-03" db="EMBL/GenBank/DDBJ databases">
        <authorList>
            <person name="Afonso C.L."/>
            <person name="Miller P.J."/>
            <person name="Scott M.A."/>
            <person name="Spackman E."/>
            <person name="Goraichik I."/>
            <person name="Dimitrov K.M."/>
            <person name="Suarez D.L."/>
            <person name="Swayne D.E."/>
        </authorList>
    </citation>
    <scope>NUCLEOTIDE SEQUENCE [LARGE SCALE GENOMIC DNA]</scope>
    <source>
        <strain evidence="3 4">CECT 7745</strain>
    </source>
</reference>
<proteinExistence type="predicted"/>
<dbReference type="GO" id="GO:0005737">
    <property type="term" value="C:cytoplasm"/>
    <property type="evidence" value="ECO:0007669"/>
    <property type="project" value="TreeGrafter"/>
</dbReference>
<dbReference type="InterPro" id="IPR006076">
    <property type="entry name" value="FAD-dep_OxRdtase"/>
</dbReference>
<evidence type="ECO:0000256" key="1">
    <source>
        <dbReference type="ARBA" id="ARBA00023002"/>
    </source>
</evidence>